<dbReference type="PANTHER" id="PTHR21716:SF4">
    <property type="entry name" value="TRANSMEMBRANE PROTEIN 245"/>
    <property type="match status" value="1"/>
</dbReference>
<comment type="caution">
    <text evidence="7">The sequence shown here is derived from an EMBL/GenBank/DDBJ whole genome shotgun (WGS) entry which is preliminary data.</text>
</comment>
<feature type="transmembrane region" description="Helical" evidence="6">
    <location>
        <begin position="56"/>
        <end position="78"/>
    </location>
</feature>
<feature type="transmembrane region" description="Helical" evidence="6">
    <location>
        <begin position="256"/>
        <end position="277"/>
    </location>
</feature>
<keyword evidence="4 6" id="KW-1133">Transmembrane helix</keyword>
<comment type="similarity">
    <text evidence="2">Belongs to the autoinducer-2 exporter (AI-2E) (TC 2.A.86) family.</text>
</comment>
<feature type="transmembrane region" description="Helical" evidence="6">
    <location>
        <begin position="289"/>
        <end position="317"/>
    </location>
</feature>
<dbReference type="InterPro" id="IPR002549">
    <property type="entry name" value="AI-2E-like"/>
</dbReference>
<evidence type="ECO:0000256" key="6">
    <source>
        <dbReference type="SAM" id="Phobius"/>
    </source>
</evidence>
<evidence type="ECO:0000256" key="5">
    <source>
        <dbReference type="ARBA" id="ARBA00023136"/>
    </source>
</evidence>
<organism evidence="7 8">
    <name type="scientific">Candidatus Methanofastidiosum methylothiophilum</name>
    <dbReference type="NCBI Taxonomy" id="1705564"/>
    <lineage>
        <taxon>Archaea</taxon>
        <taxon>Methanobacteriati</taxon>
        <taxon>Methanobacteriota</taxon>
        <taxon>Stenosarchaea group</taxon>
        <taxon>Candidatus Methanofastidiosia</taxon>
        <taxon>Candidatus Methanofastidiosales</taxon>
        <taxon>Candidatus Methanofastidiosaceae</taxon>
        <taxon>Candidatus Methanofastidiosum</taxon>
    </lineage>
</organism>
<evidence type="ECO:0000256" key="4">
    <source>
        <dbReference type="ARBA" id="ARBA00022989"/>
    </source>
</evidence>
<name>A0A150J7A3_9EURY</name>
<feature type="transmembrane region" description="Helical" evidence="6">
    <location>
        <begin position="219"/>
        <end position="249"/>
    </location>
</feature>
<gene>
    <name evidence="7" type="ORF">AMQ74_00515</name>
</gene>
<dbReference type="AlphaFoldDB" id="A0A150J7A3"/>
<sequence length="337" mass="37665">MDRITLVKIIITVSILLMGVYLIYPVIPGILGGLIFSYAFHPVYDYLYCRIKKRGISAALTTLFISAPFLITLLYGFFKAIEQLNFVTQTLQKESPTTIFDLIGVDVHNSPFYGFISGTFPQIINISEFFSSTVEHLPLTLMNIAVLFLSLYYFLNEKERIEKYFDRIVPHNFKDDLVEILGPAKRVINGLIYANVMSAMIVAFLATVGYLIIGVPYSFLLGLLTGLAALLPVVGPWTIFLPVGFYYILTDNFVQGLAVLIYGVVTLFVLYNFYIFPKLGGNKAQLHPFIVLVGFLGGAYVFGAMGILYGPIILGLLKGLAEGIFKESTTKRKFFKL</sequence>
<dbReference type="GO" id="GO:0016020">
    <property type="term" value="C:membrane"/>
    <property type="evidence" value="ECO:0007669"/>
    <property type="project" value="UniProtKB-SubCell"/>
</dbReference>
<comment type="subcellular location">
    <subcellularLocation>
        <location evidence="1">Membrane</location>
        <topology evidence="1">Multi-pass membrane protein</topology>
    </subcellularLocation>
</comment>
<keyword evidence="3 6" id="KW-0812">Transmembrane</keyword>
<dbReference type="PANTHER" id="PTHR21716">
    <property type="entry name" value="TRANSMEMBRANE PROTEIN"/>
    <property type="match status" value="1"/>
</dbReference>
<evidence type="ECO:0000256" key="2">
    <source>
        <dbReference type="ARBA" id="ARBA00009773"/>
    </source>
</evidence>
<dbReference type="EMBL" id="LNGD01000018">
    <property type="protein sequence ID" value="KYC53097.1"/>
    <property type="molecule type" value="Genomic_DNA"/>
</dbReference>
<feature type="transmembrane region" description="Helical" evidence="6">
    <location>
        <begin position="191"/>
        <end position="213"/>
    </location>
</feature>
<evidence type="ECO:0000313" key="7">
    <source>
        <dbReference type="EMBL" id="KYC53097.1"/>
    </source>
</evidence>
<dbReference type="Proteomes" id="UP000075578">
    <property type="component" value="Unassembled WGS sequence"/>
</dbReference>
<accession>A0A150J7A3</accession>
<evidence type="ECO:0000313" key="8">
    <source>
        <dbReference type="Proteomes" id="UP000075578"/>
    </source>
</evidence>
<evidence type="ECO:0000256" key="3">
    <source>
        <dbReference type="ARBA" id="ARBA00022692"/>
    </source>
</evidence>
<evidence type="ECO:0000256" key="1">
    <source>
        <dbReference type="ARBA" id="ARBA00004141"/>
    </source>
</evidence>
<protein>
    <submittedName>
        <fullName evidence="7">Putative inner membrane protein</fullName>
    </submittedName>
</protein>
<reference evidence="7 8" key="1">
    <citation type="journal article" date="2016" name="ISME J.">
        <title>Chasing the elusive Euryarchaeota class WSA2: genomes reveal a uniquely fastidious methyl-reducing methanogen.</title>
        <authorList>
            <person name="Nobu M.K."/>
            <person name="Narihiro T."/>
            <person name="Kuroda K."/>
            <person name="Mei R."/>
            <person name="Liu W.T."/>
        </authorList>
    </citation>
    <scope>NUCLEOTIDE SEQUENCE [LARGE SCALE GENOMIC DNA]</scope>
    <source>
        <strain evidence="7">U1lsi0528_Bin089</strain>
    </source>
</reference>
<dbReference type="Pfam" id="PF01594">
    <property type="entry name" value="AI-2E_transport"/>
    <property type="match status" value="1"/>
</dbReference>
<keyword evidence="5 6" id="KW-0472">Membrane</keyword>
<proteinExistence type="inferred from homology"/>
<feature type="transmembrane region" description="Helical" evidence="6">
    <location>
        <begin position="137"/>
        <end position="155"/>
    </location>
</feature>